<evidence type="ECO:0000313" key="2">
    <source>
        <dbReference type="Proteomes" id="UP000673434"/>
    </source>
</evidence>
<protein>
    <submittedName>
        <fullName evidence="1">Uncharacterized protein</fullName>
    </submittedName>
</protein>
<accession>A0AAP2BJD8</accession>
<reference evidence="1 2" key="1">
    <citation type="submission" date="2021-03" db="EMBL/GenBank/DDBJ databases">
        <authorList>
            <person name="Stanton E."/>
        </authorList>
    </citation>
    <scope>NUCLEOTIDE SEQUENCE [LARGE SCALE GENOMIC DNA]</scope>
    <source>
        <strain evidence="1 2">2020EL-00037</strain>
    </source>
</reference>
<keyword evidence="2" id="KW-1185">Reference proteome</keyword>
<gene>
    <name evidence="1" type="ORF">J7S78_13995</name>
</gene>
<dbReference type="EMBL" id="JAGKON010000013">
    <property type="protein sequence ID" value="MBQ0600906.1"/>
    <property type="molecule type" value="Genomic_DNA"/>
</dbReference>
<dbReference type="RefSeq" id="WP_210846309.1">
    <property type="nucleotide sequence ID" value="NZ_JAGKON010000013.1"/>
</dbReference>
<dbReference type="AlphaFoldDB" id="A0AAP2BJD8"/>
<comment type="caution">
    <text evidence="1">The sequence shown here is derived from an EMBL/GenBank/DDBJ whole genome shotgun (WGS) entry which is preliminary data.</text>
</comment>
<proteinExistence type="predicted"/>
<name>A0AAP2BJD8_KLEOX</name>
<dbReference type="Proteomes" id="UP000673434">
    <property type="component" value="Unassembled WGS sequence"/>
</dbReference>
<sequence>MSKTVIRFFRDLIGMKKEKQSALRREHNDTLYVLRHGRAPVFTHPDDLTE</sequence>
<evidence type="ECO:0000313" key="1">
    <source>
        <dbReference type="EMBL" id="MBQ0600906.1"/>
    </source>
</evidence>
<organism evidence="1 2">
    <name type="scientific">Klebsiella oxytoca</name>
    <dbReference type="NCBI Taxonomy" id="571"/>
    <lineage>
        <taxon>Bacteria</taxon>
        <taxon>Pseudomonadati</taxon>
        <taxon>Pseudomonadota</taxon>
        <taxon>Gammaproteobacteria</taxon>
        <taxon>Enterobacterales</taxon>
        <taxon>Enterobacteriaceae</taxon>
        <taxon>Klebsiella/Raoultella group</taxon>
        <taxon>Klebsiella</taxon>
    </lineage>
</organism>